<dbReference type="Gene3D" id="2.40.50.140">
    <property type="entry name" value="Nucleic acid-binding proteins"/>
    <property type="match status" value="1"/>
</dbReference>
<comment type="caution">
    <text evidence="1">The sequence shown here is derived from an EMBL/GenBank/DDBJ whole genome shotgun (WGS) entry which is preliminary data.</text>
</comment>
<sequence length="125" mass="14940">LVENNQPIVQMPKQFKPQVTIQEEMNIKKRTISKITKIMWNSSSEETIFTCQGKIINIDIDNSDWHFISTKYVIKRYRIQLKVKDRSGMATFILFDSKAKKITQHISERPFEQMFKGERIWKMKL</sequence>
<proteinExistence type="predicted"/>
<dbReference type="EMBL" id="JAZDWU010000005">
    <property type="protein sequence ID" value="KAL0001253.1"/>
    <property type="molecule type" value="Genomic_DNA"/>
</dbReference>
<reference evidence="1 2" key="1">
    <citation type="submission" date="2024-01" db="EMBL/GenBank/DDBJ databases">
        <title>A telomere-to-telomere, gap-free genome of sweet tea (Lithocarpus litseifolius).</title>
        <authorList>
            <person name="Zhou J."/>
        </authorList>
    </citation>
    <scope>NUCLEOTIDE SEQUENCE [LARGE SCALE GENOMIC DNA]</scope>
    <source>
        <strain evidence="1">Zhou-2022a</strain>
        <tissue evidence="1">Leaf</tissue>
    </source>
</reference>
<protein>
    <recommendedName>
        <fullName evidence="3">Replication factor A C-terminal domain-containing protein</fullName>
    </recommendedName>
</protein>
<evidence type="ECO:0000313" key="1">
    <source>
        <dbReference type="EMBL" id="KAL0001253.1"/>
    </source>
</evidence>
<accession>A0AAW2CUZ9</accession>
<keyword evidence="2" id="KW-1185">Reference proteome</keyword>
<dbReference type="Proteomes" id="UP001459277">
    <property type="component" value="Unassembled WGS sequence"/>
</dbReference>
<gene>
    <name evidence="1" type="ORF">SO802_015034</name>
</gene>
<organism evidence="1 2">
    <name type="scientific">Lithocarpus litseifolius</name>
    <dbReference type="NCBI Taxonomy" id="425828"/>
    <lineage>
        <taxon>Eukaryota</taxon>
        <taxon>Viridiplantae</taxon>
        <taxon>Streptophyta</taxon>
        <taxon>Embryophyta</taxon>
        <taxon>Tracheophyta</taxon>
        <taxon>Spermatophyta</taxon>
        <taxon>Magnoliopsida</taxon>
        <taxon>eudicotyledons</taxon>
        <taxon>Gunneridae</taxon>
        <taxon>Pentapetalae</taxon>
        <taxon>rosids</taxon>
        <taxon>fabids</taxon>
        <taxon>Fagales</taxon>
        <taxon>Fagaceae</taxon>
        <taxon>Lithocarpus</taxon>
    </lineage>
</organism>
<feature type="non-terminal residue" evidence="1">
    <location>
        <position position="1"/>
    </location>
</feature>
<name>A0AAW2CUZ9_9ROSI</name>
<evidence type="ECO:0008006" key="3">
    <source>
        <dbReference type="Google" id="ProtNLM"/>
    </source>
</evidence>
<dbReference type="SUPFAM" id="SSF50249">
    <property type="entry name" value="Nucleic acid-binding proteins"/>
    <property type="match status" value="1"/>
</dbReference>
<evidence type="ECO:0000313" key="2">
    <source>
        <dbReference type="Proteomes" id="UP001459277"/>
    </source>
</evidence>
<dbReference type="AlphaFoldDB" id="A0AAW2CUZ9"/>
<dbReference type="InterPro" id="IPR012340">
    <property type="entry name" value="NA-bd_OB-fold"/>
</dbReference>